<proteinExistence type="inferred from homology"/>
<dbReference type="PANTHER" id="PTHR10867:SF17">
    <property type="entry name" value="NICOTINAMIDE N-METHYLTRANSFERASE"/>
    <property type="match status" value="1"/>
</dbReference>
<dbReference type="GO" id="GO:0008170">
    <property type="term" value="F:N-methyltransferase activity"/>
    <property type="evidence" value="ECO:0007669"/>
    <property type="project" value="TreeGrafter"/>
</dbReference>
<evidence type="ECO:0000313" key="5">
    <source>
        <dbReference type="EMBL" id="TKR77562.1"/>
    </source>
</evidence>
<reference evidence="5 6" key="1">
    <citation type="journal article" date="2015" name="Genome Biol.">
        <title>Comparative genomics of Steinernema reveals deeply conserved gene regulatory networks.</title>
        <authorList>
            <person name="Dillman A.R."/>
            <person name="Macchietto M."/>
            <person name="Porter C.F."/>
            <person name="Rogers A."/>
            <person name="Williams B."/>
            <person name="Antoshechkin I."/>
            <person name="Lee M.M."/>
            <person name="Goodwin Z."/>
            <person name="Lu X."/>
            <person name="Lewis E.E."/>
            <person name="Goodrich-Blair H."/>
            <person name="Stock S.P."/>
            <person name="Adams B.J."/>
            <person name="Sternberg P.W."/>
            <person name="Mortazavi A."/>
        </authorList>
    </citation>
    <scope>NUCLEOTIDE SEQUENCE [LARGE SCALE GENOMIC DNA]</scope>
    <source>
        <strain evidence="5 6">ALL</strain>
    </source>
</reference>
<organism evidence="5 6">
    <name type="scientific">Steinernema carpocapsae</name>
    <name type="common">Entomopathogenic nematode</name>
    <dbReference type="NCBI Taxonomy" id="34508"/>
    <lineage>
        <taxon>Eukaryota</taxon>
        <taxon>Metazoa</taxon>
        <taxon>Ecdysozoa</taxon>
        <taxon>Nematoda</taxon>
        <taxon>Chromadorea</taxon>
        <taxon>Rhabditida</taxon>
        <taxon>Tylenchina</taxon>
        <taxon>Panagrolaimomorpha</taxon>
        <taxon>Strongyloidoidea</taxon>
        <taxon>Steinernematidae</taxon>
        <taxon>Steinernema</taxon>
    </lineage>
</organism>
<evidence type="ECO:0000256" key="3">
    <source>
        <dbReference type="ARBA" id="ARBA00022679"/>
    </source>
</evidence>
<dbReference type="AlphaFoldDB" id="A0A4U5N5K4"/>
<evidence type="ECO:0008006" key="7">
    <source>
        <dbReference type="Google" id="ProtNLM"/>
    </source>
</evidence>
<dbReference type="InterPro" id="IPR029063">
    <property type="entry name" value="SAM-dependent_MTases_sf"/>
</dbReference>
<keyword evidence="2" id="KW-0489">Methyltransferase</keyword>
<accession>A0A4U5N5K4</accession>
<dbReference type="InterPro" id="IPR000940">
    <property type="entry name" value="NNMT_TEMT_trans"/>
</dbReference>
<dbReference type="Pfam" id="PF01234">
    <property type="entry name" value="NNMT_PNMT_TEMT"/>
    <property type="match status" value="1"/>
</dbReference>
<reference evidence="5 6" key="2">
    <citation type="journal article" date="2019" name="G3 (Bethesda)">
        <title>Hybrid Assembly of the Genome of the Entomopathogenic Nematode Steinernema carpocapsae Identifies the X-Chromosome.</title>
        <authorList>
            <person name="Serra L."/>
            <person name="Macchietto M."/>
            <person name="Macias-Munoz A."/>
            <person name="McGill C.J."/>
            <person name="Rodriguez I.M."/>
            <person name="Rodriguez B."/>
            <person name="Murad R."/>
            <person name="Mortazavi A."/>
        </authorList>
    </citation>
    <scope>NUCLEOTIDE SEQUENCE [LARGE SCALE GENOMIC DNA]</scope>
    <source>
        <strain evidence="5 6">ALL</strain>
    </source>
</reference>
<dbReference type="OrthoDB" id="10050085at2759"/>
<sequence>MQDLARSKIRAVLEVDVHKEEVIRGVHFAVPDVEIPKQFHVVSTVFCLEYASETREEYENAVESAVSLIRPGGYLIQGGVLHATEYSFGNRRFRCFTLTQEILIATLKKNNMDVNRSSSGFKIIHSDDIFLLISQKSSN</sequence>
<keyword evidence="3" id="KW-0808">Transferase</keyword>
<name>A0A4U5N5K4_STECR</name>
<comment type="similarity">
    <text evidence="1">Belongs to the class I-like SAM-binding methyltransferase superfamily. NNMT/PNMT/TEMT family.</text>
</comment>
<dbReference type="EMBL" id="AZBU02000005">
    <property type="protein sequence ID" value="TKR77562.1"/>
    <property type="molecule type" value="Genomic_DNA"/>
</dbReference>
<keyword evidence="6" id="KW-1185">Reference proteome</keyword>
<dbReference type="Gene3D" id="3.40.50.150">
    <property type="entry name" value="Vaccinia Virus protein VP39"/>
    <property type="match status" value="1"/>
</dbReference>
<protein>
    <recommendedName>
        <fullName evidence="7">Methyltransferase type 11 domain-containing protein</fullName>
    </recommendedName>
</protein>
<evidence type="ECO:0000256" key="4">
    <source>
        <dbReference type="ARBA" id="ARBA00022691"/>
    </source>
</evidence>
<keyword evidence="4" id="KW-0949">S-adenosyl-L-methionine</keyword>
<evidence type="ECO:0000256" key="2">
    <source>
        <dbReference type="ARBA" id="ARBA00022603"/>
    </source>
</evidence>
<evidence type="ECO:0000256" key="1">
    <source>
        <dbReference type="ARBA" id="ARBA00007996"/>
    </source>
</evidence>
<evidence type="ECO:0000313" key="6">
    <source>
        <dbReference type="Proteomes" id="UP000298663"/>
    </source>
</evidence>
<dbReference type="STRING" id="34508.A0A4U5N5K4"/>
<dbReference type="GO" id="GO:0005829">
    <property type="term" value="C:cytosol"/>
    <property type="evidence" value="ECO:0007669"/>
    <property type="project" value="TreeGrafter"/>
</dbReference>
<dbReference type="GO" id="GO:0032259">
    <property type="term" value="P:methylation"/>
    <property type="evidence" value="ECO:0007669"/>
    <property type="project" value="UniProtKB-KW"/>
</dbReference>
<comment type="caution">
    <text evidence="5">The sequence shown here is derived from an EMBL/GenBank/DDBJ whole genome shotgun (WGS) entry which is preliminary data.</text>
</comment>
<dbReference type="PANTHER" id="PTHR10867">
    <property type="entry name" value="NNMT/PNMT/TEMT FAMILY MEMBER"/>
    <property type="match status" value="1"/>
</dbReference>
<dbReference type="Proteomes" id="UP000298663">
    <property type="component" value="Unassembled WGS sequence"/>
</dbReference>
<gene>
    <name evidence="5" type="ORF">L596_018510</name>
</gene>
<dbReference type="SUPFAM" id="SSF53335">
    <property type="entry name" value="S-adenosyl-L-methionine-dependent methyltransferases"/>
    <property type="match status" value="1"/>
</dbReference>
<dbReference type="PROSITE" id="PS51681">
    <property type="entry name" value="SAM_MT_NNMT_PNMT_TEMT"/>
    <property type="match status" value="1"/>
</dbReference>